<proteinExistence type="predicted"/>
<dbReference type="EMBL" id="CAKC01000075">
    <property type="protein sequence ID" value="CCI87547.1"/>
    <property type="molecule type" value="Genomic_DNA"/>
</dbReference>
<feature type="compositionally biased region" description="Low complexity" evidence="1">
    <location>
        <begin position="23"/>
        <end position="40"/>
    </location>
</feature>
<dbReference type="EMBL" id="AYZO01000024">
    <property type="protein sequence ID" value="KRN11186.1"/>
    <property type="molecule type" value="Genomic_DNA"/>
</dbReference>
<evidence type="ECO:0000313" key="5">
    <source>
        <dbReference type="Proteomes" id="UP000009326"/>
    </source>
</evidence>
<dbReference type="Proteomes" id="UP000051521">
    <property type="component" value="Unassembled WGS sequence"/>
</dbReference>
<feature type="chain" id="PRO_5039293187" description="Lipoprotein" evidence="2">
    <location>
        <begin position="23"/>
        <end position="265"/>
    </location>
</feature>
<dbReference type="Proteomes" id="UP000009326">
    <property type="component" value="Unassembled WGS sequence"/>
</dbReference>
<evidence type="ECO:0008006" key="7">
    <source>
        <dbReference type="Google" id="ProtNLM"/>
    </source>
</evidence>
<keyword evidence="2" id="KW-0732">Signal</keyword>
<dbReference type="STRING" id="1423751.FC38_GL000867"/>
<dbReference type="RefSeq" id="WP_008473806.1">
    <property type="nucleotide sequence ID" value="NZ_AYZO01000024.1"/>
</dbReference>
<sequence length="265" mass="28347">MKNKLGLTAVTLLAALSLAACANNGNQSSSQPQKQSSSKVQKTESSSKENSSSKESSSQAPKQSRIDSLTAKLHKVLPNMLLPTKDGLGQGSENLNARYTTASDKDVVYYSVGNSPVAFNAASLQNEKPYAVLTEYKNVSDADSIINYMPAQTGLPTVKLDANTTATSEGAAGQKYLQWNKGKWSYVVQASSVLKQDGTKKAKELLNLVNEYGMPATTTNSSVHVIVGDSVGSLNTVISWQNGNNVYQLKAHDTETAFKMLSSLQ</sequence>
<feature type="compositionally biased region" description="Low complexity" evidence="1">
    <location>
        <begin position="48"/>
        <end position="58"/>
    </location>
</feature>
<dbReference type="PROSITE" id="PS51257">
    <property type="entry name" value="PROKAR_LIPOPROTEIN"/>
    <property type="match status" value="1"/>
</dbReference>
<gene>
    <name evidence="3" type="ORF">BN52_05395</name>
    <name evidence="4" type="ORF">FC38_GL000867</name>
</gene>
<protein>
    <recommendedName>
        <fullName evidence="7">Lipoprotein</fullName>
    </recommendedName>
</protein>
<dbReference type="PATRIC" id="fig|1423751.3.peg.897"/>
<name>I7J3E0_9LACO</name>
<dbReference type="OrthoDB" id="2138638at2"/>
<organism evidence="3 5">
    <name type="scientific">Lactobacillus gigeriorum DSM 23908 = CRBIP 24.85</name>
    <dbReference type="NCBI Taxonomy" id="1423751"/>
    <lineage>
        <taxon>Bacteria</taxon>
        <taxon>Bacillati</taxon>
        <taxon>Bacillota</taxon>
        <taxon>Bacilli</taxon>
        <taxon>Lactobacillales</taxon>
        <taxon>Lactobacillaceae</taxon>
        <taxon>Lactobacillus</taxon>
    </lineage>
</organism>
<feature type="signal peptide" evidence="2">
    <location>
        <begin position="1"/>
        <end position="22"/>
    </location>
</feature>
<evidence type="ECO:0000313" key="4">
    <source>
        <dbReference type="EMBL" id="KRN11186.1"/>
    </source>
</evidence>
<keyword evidence="6" id="KW-1185">Reference proteome</keyword>
<dbReference type="AlphaFoldDB" id="I7J3E0"/>
<comment type="caution">
    <text evidence="3">The sequence shown here is derived from an EMBL/GenBank/DDBJ whole genome shotgun (WGS) entry which is preliminary data.</text>
</comment>
<reference evidence="3 5" key="1">
    <citation type="submission" date="2012-06" db="EMBL/GenBank/DDBJ databases">
        <title>Draft genome sequence of Lactobacillus gigeriorum CRBIP 24.85T, isolated from chicken crop.</title>
        <authorList>
            <person name="Cousin S."/>
            <person name="Ma L."/>
            <person name="Creno S."/>
            <person name="Clermont D."/>
            <person name="Loux V."/>
            <person name="Bizet C."/>
            <person name="Bouchier C."/>
        </authorList>
    </citation>
    <scope>NUCLEOTIDE SEQUENCE [LARGE SCALE GENOMIC DNA]</scope>
    <source>
        <strain evidence="5">CRBIP 24.85T</strain>
        <strain evidence="3">Type strain: CRBIP 24.85</strain>
    </source>
</reference>
<evidence type="ECO:0000256" key="2">
    <source>
        <dbReference type="SAM" id="SignalP"/>
    </source>
</evidence>
<feature type="region of interest" description="Disordered" evidence="1">
    <location>
        <begin position="23"/>
        <end position="65"/>
    </location>
</feature>
<reference evidence="4 6" key="2">
    <citation type="journal article" date="2015" name="Genome Announc.">
        <title>Expanding the biotechnology potential of lactobacilli through comparative genomics of 213 strains and associated genera.</title>
        <authorList>
            <person name="Sun Z."/>
            <person name="Harris H.M."/>
            <person name="McCann A."/>
            <person name="Guo C."/>
            <person name="Argimon S."/>
            <person name="Zhang W."/>
            <person name="Yang X."/>
            <person name="Jeffery I.B."/>
            <person name="Cooney J.C."/>
            <person name="Kagawa T.F."/>
            <person name="Liu W."/>
            <person name="Song Y."/>
            <person name="Salvetti E."/>
            <person name="Wrobel A."/>
            <person name="Rasinkangas P."/>
            <person name="Parkhill J."/>
            <person name="Rea M.C."/>
            <person name="O'Sullivan O."/>
            <person name="Ritari J."/>
            <person name="Douillard F.P."/>
            <person name="Paul Ross R."/>
            <person name="Yang R."/>
            <person name="Briner A.E."/>
            <person name="Felis G.E."/>
            <person name="de Vos W.M."/>
            <person name="Barrangou R."/>
            <person name="Klaenhammer T.R."/>
            <person name="Caufield P.W."/>
            <person name="Cui Y."/>
            <person name="Zhang H."/>
            <person name="O'Toole P.W."/>
        </authorList>
    </citation>
    <scope>NUCLEOTIDE SEQUENCE [LARGE SCALE GENOMIC DNA]</scope>
    <source>
        <strain evidence="4 6">DSM 23908</strain>
    </source>
</reference>
<evidence type="ECO:0000313" key="3">
    <source>
        <dbReference type="EMBL" id="CCI87547.1"/>
    </source>
</evidence>
<evidence type="ECO:0000256" key="1">
    <source>
        <dbReference type="SAM" id="MobiDB-lite"/>
    </source>
</evidence>
<accession>I7J3E0</accession>
<evidence type="ECO:0000313" key="6">
    <source>
        <dbReference type="Proteomes" id="UP000051521"/>
    </source>
</evidence>